<protein>
    <recommendedName>
        <fullName evidence="5">LPXTG cell wall anchor domain-containing protein</fullName>
    </recommendedName>
</protein>
<feature type="compositionally biased region" description="Gly residues" evidence="1">
    <location>
        <begin position="304"/>
        <end position="314"/>
    </location>
</feature>
<proteinExistence type="predicted"/>
<gene>
    <name evidence="3" type="ORF">BLA24_28565</name>
</gene>
<reference evidence="3 4" key="1">
    <citation type="journal article" date="2017" name="Biochemistry">
        <title>Identification of the Biosynthetic Pathway for the Antibiotic Bicyclomycin.</title>
        <authorList>
            <person name="Patteson J."/>
            <person name="Cai W."/>
            <person name="Johnson R.A."/>
            <person name="Santa Maria K."/>
            <person name="Li B."/>
        </authorList>
    </citation>
    <scope>NUCLEOTIDE SEQUENCE [LARGE SCALE GENOMIC DNA]</scope>
    <source>
        <strain evidence="3 4">ATCC 21532</strain>
    </source>
</reference>
<dbReference type="NCBIfam" id="NF041528">
    <property type="entry name" value="strep_LAETG"/>
    <property type="match status" value="1"/>
</dbReference>
<keyword evidence="2" id="KW-0472">Membrane</keyword>
<dbReference type="AlphaFoldDB" id="A0A2G1XBS9"/>
<feature type="transmembrane region" description="Helical" evidence="2">
    <location>
        <begin position="319"/>
        <end position="338"/>
    </location>
</feature>
<dbReference type="InterPro" id="IPR048202">
    <property type="entry name" value="SCO1860-like"/>
</dbReference>
<accession>A0A2G1XBS9</accession>
<keyword evidence="2" id="KW-1133">Transmembrane helix</keyword>
<evidence type="ECO:0000256" key="2">
    <source>
        <dbReference type="SAM" id="Phobius"/>
    </source>
</evidence>
<feature type="compositionally biased region" description="Basic and acidic residues" evidence="1">
    <location>
        <begin position="277"/>
        <end position="290"/>
    </location>
</feature>
<keyword evidence="4" id="KW-1185">Reference proteome</keyword>
<sequence>MSPIGAPAAPFSRGGSTHVFSTTGSSFGMPARRITAMAATATATALALGATPAHATDSAGGGAAGAAVLRTGLDLSLLGGTAHLPVNASVDDVRAPASADRTALAVTLDGVENGKPVSVLRADTATARATADGRTAKGYANLVHARVHVPGLPLLSLIEVQQVISEAVCEAGRKPEATSNLLGSVSVLGKKVTLTTAGPTKVDVPGVGAVRLDLSKTATISRTAAATALALDVAVDPLGLGVAKVRGRVTLAEATCGTPAGPGNPAKGQGASGTDGKATDAKGAPDKATDVKAQTAPRTAARPTGGGLAETGGGSATPYLAAAAGLLVVGGAGALVAARRRRSARDEG</sequence>
<evidence type="ECO:0000313" key="3">
    <source>
        <dbReference type="EMBL" id="PHQ48665.1"/>
    </source>
</evidence>
<organism evidence="3 4">
    <name type="scientific">Streptomyces cinnamoneus</name>
    <name type="common">Streptoverticillium cinnamoneum</name>
    <dbReference type="NCBI Taxonomy" id="53446"/>
    <lineage>
        <taxon>Bacteria</taxon>
        <taxon>Bacillati</taxon>
        <taxon>Actinomycetota</taxon>
        <taxon>Actinomycetes</taxon>
        <taxon>Kitasatosporales</taxon>
        <taxon>Streptomycetaceae</taxon>
        <taxon>Streptomyces</taxon>
        <taxon>Streptomyces cinnamoneus group</taxon>
    </lineage>
</organism>
<name>A0A2G1XBS9_STRCJ</name>
<dbReference type="OrthoDB" id="3853778at2"/>
<evidence type="ECO:0000256" key="1">
    <source>
        <dbReference type="SAM" id="MobiDB-lite"/>
    </source>
</evidence>
<evidence type="ECO:0008006" key="5">
    <source>
        <dbReference type="Google" id="ProtNLM"/>
    </source>
</evidence>
<dbReference type="NCBIfam" id="NF041527">
    <property type="entry name" value="SCO1860_LAETG"/>
    <property type="match status" value="1"/>
</dbReference>
<evidence type="ECO:0000313" key="4">
    <source>
        <dbReference type="Proteomes" id="UP000222531"/>
    </source>
</evidence>
<dbReference type="EMBL" id="NHZO01000161">
    <property type="protein sequence ID" value="PHQ48665.1"/>
    <property type="molecule type" value="Genomic_DNA"/>
</dbReference>
<comment type="caution">
    <text evidence="3">The sequence shown here is derived from an EMBL/GenBank/DDBJ whole genome shotgun (WGS) entry which is preliminary data.</text>
</comment>
<feature type="region of interest" description="Disordered" evidence="1">
    <location>
        <begin position="255"/>
        <end position="314"/>
    </location>
</feature>
<keyword evidence="2" id="KW-0812">Transmembrane</keyword>
<dbReference type="Proteomes" id="UP000222531">
    <property type="component" value="Unassembled WGS sequence"/>
</dbReference>